<dbReference type="InterPro" id="IPR036691">
    <property type="entry name" value="Endo/exonu/phosph_ase_sf"/>
</dbReference>
<dbReference type="AlphaFoldDB" id="A0A9P1DJE8"/>
<dbReference type="Proteomes" id="UP001152797">
    <property type="component" value="Unassembled WGS sequence"/>
</dbReference>
<sequence length="328" mass="36353">MRRKWLSCVDRTRGGLVIRVLQFNILADSLADGAENSGQALPAAHLCETGAAGCHYHFQAESPCHTFRTSKLNLDWEYRKPQILEILRQANADLICLQEVDCFGDLKAALQSCGFQGSFCKKSWRKIKDGSAVFWRQKLLTLVDRMALRVLPGSAMTALFLRLATCDGKHVVVCATHLKAGFSVEMEEHRLAQALALQKHLQKFVGDTDDTPIILAADLNAHHSPYALCTAAVCNDPRAVVEPKAIRAFLDGGFQSAYPKFPSFTAWSGWLDRDVKANLDYILLKGPVHTLGVLEGPDEQAVSHCAELLPNEHWPSDHIHLLADVEVF</sequence>
<evidence type="ECO:0000313" key="4">
    <source>
        <dbReference type="EMBL" id="CAI4011271.1"/>
    </source>
</evidence>
<dbReference type="PANTHER" id="PTHR12121:SF45">
    <property type="entry name" value="NOCTURNIN"/>
    <property type="match status" value="1"/>
</dbReference>
<evidence type="ECO:0000259" key="3">
    <source>
        <dbReference type="Pfam" id="PF03372"/>
    </source>
</evidence>
<dbReference type="GO" id="GO:0006139">
    <property type="term" value="P:nucleobase-containing compound metabolic process"/>
    <property type="evidence" value="ECO:0007669"/>
    <property type="project" value="UniProtKB-ARBA"/>
</dbReference>
<evidence type="ECO:0000256" key="2">
    <source>
        <dbReference type="ARBA" id="ARBA00022801"/>
    </source>
</evidence>
<protein>
    <submittedName>
        <fullName evidence="5">Hypoxia-inducible factor 1-alpha inhibitor</fullName>
    </submittedName>
</protein>
<dbReference type="InterPro" id="IPR005135">
    <property type="entry name" value="Endo/exonuclease/phosphatase"/>
</dbReference>
<accession>A0A9P1DJE8</accession>
<proteinExistence type="inferred from homology"/>
<keyword evidence="2" id="KW-0378">Hydrolase</keyword>
<name>A0A9P1DJE8_9DINO</name>
<dbReference type="EMBL" id="CAMXCT020005068">
    <property type="protein sequence ID" value="CAL1164646.1"/>
    <property type="molecule type" value="Genomic_DNA"/>
</dbReference>
<evidence type="ECO:0000313" key="6">
    <source>
        <dbReference type="Proteomes" id="UP001152797"/>
    </source>
</evidence>
<evidence type="ECO:0000256" key="1">
    <source>
        <dbReference type="ARBA" id="ARBA00010774"/>
    </source>
</evidence>
<comment type="similarity">
    <text evidence="1">Belongs to the CCR4/nocturin family.</text>
</comment>
<dbReference type="PANTHER" id="PTHR12121">
    <property type="entry name" value="CARBON CATABOLITE REPRESSOR PROTEIN 4"/>
    <property type="match status" value="1"/>
</dbReference>
<dbReference type="EMBL" id="CAMXCT030005068">
    <property type="protein sequence ID" value="CAL4798583.1"/>
    <property type="molecule type" value="Genomic_DNA"/>
</dbReference>
<keyword evidence="6" id="KW-1185">Reference proteome</keyword>
<organism evidence="4">
    <name type="scientific">Cladocopium goreaui</name>
    <dbReference type="NCBI Taxonomy" id="2562237"/>
    <lineage>
        <taxon>Eukaryota</taxon>
        <taxon>Sar</taxon>
        <taxon>Alveolata</taxon>
        <taxon>Dinophyceae</taxon>
        <taxon>Suessiales</taxon>
        <taxon>Symbiodiniaceae</taxon>
        <taxon>Cladocopium</taxon>
    </lineage>
</organism>
<dbReference type="InterPro" id="IPR050410">
    <property type="entry name" value="CCR4/nocturin_mRNA_transcr"/>
</dbReference>
<dbReference type="SUPFAM" id="SSF56219">
    <property type="entry name" value="DNase I-like"/>
    <property type="match status" value="1"/>
</dbReference>
<comment type="caution">
    <text evidence="4">The sequence shown here is derived from an EMBL/GenBank/DDBJ whole genome shotgun (WGS) entry which is preliminary data.</text>
</comment>
<dbReference type="GO" id="GO:0000175">
    <property type="term" value="F:3'-5'-RNA exonuclease activity"/>
    <property type="evidence" value="ECO:0007669"/>
    <property type="project" value="TreeGrafter"/>
</dbReference>
<dbReference type="Pfam" id="PF03372">
    <property type="entry name" value="Exo_endo_phos"/>
    <property type="match status" value="1"/>
</dbReference>
<reference evidence="4" key="1">
    <citation type="submission" date="2022-10" db="EMBL/GenBank/DDBJ databases">
        <authorList>
            <person name="Chen Y."/>
            <person name="Dougan E. K."/>
            <person name="Chan C."/>
            <person name="Rhodes N."/>
            <person name="Thang M."/>
        </authorList>
    </citation>
    <scope>NUCLEOTIDE SEQUENCE</scope>
</reference>
<evidence type="ECO:0000313" key="5">
    <source>
        <dbReference type="EMBL" id="CAL4798583.1"/>
    </source>
</evidence>
<dbReference type="EMBL" id="CAMXCT010005068">
    <property type="protein sequence ID" value="CAI4011271.1"/>
    <property type="molecule type" value="Genomic_DNA"/>
</dbReference>
<gene>
    <name evidence="4" type="ORF">C1SCF055_LOCUS36450</name>
</gene>
<feature type="domain" description="Endonuclease/exonuclease/phosphatase" evidence="3">
    <location>
        <begin position="75"/>
        <end position="318"/>
    </location>
</feature>
<reference evidence="5 6" key="2">
    <citation type="submission" date="2024-05" db="EMBL/GenBank/DDBJ databases">
        <authorList>
            <person name="Chen Y."/>
            <person name="Shah S."/>
            <person name="Dougan E. K."/>
            <person name="Thang M."/>
            <person name="Chan C."/>
        </authorList>
    </citation>
    <scope>NUCLEOTIDE SEQUENCE [LARGE SCALE GENOMIC DNA]</scope>
</reference>
<dbReference type="OrthoDB" id="425269at2759"/>
<dbReference type="Gene3D" id="3.60.10.10">
    <property type="entry name" value="Endonuclease/exonuclease/phosphatase"/>
    <property type="match status" value="1"/>
</dbReference>